<evidence type="ECO:0000256" key="5">
    <source>
        <dbReference type="SAM" id="MobiDB-lite"/>
    </source>
</evidence>
<dbReference type="PROSITE" id="PS50304">
    <property type="entry name" value="TUDOR"/>
    <property type="match status" value="1"/>
</dbReference>
<dbReference type="InterPro" id="IPR002893">
    <property type="entry name" value="Znf_MYND"/>
</dbReference>
<keyword evidence="2 4" id="KW-0863">Zinc-finger</keyword>
<dbReference type="Proteomes" id="UP000075920">
    <property type="component" value="Unassembled WGS sequence"/>
</dbReference>
<feature type="compositionally biased region" description="Basic and acidic residues" evidence="5">
    <location>
        <begin position="282"/>
        <end position="295"/>
    </location>
</feature>
<feature type="region of interest" description="Disordered" evidence="5">
    <location>
        <begin position="76"/>
        <end position="120"/>
    </location>
</feature>
<evidence type="ECO:0008006" key="10">
    <source>
        <dbReference type="Google" id="ProtNLM"/>
    </source>
</evidence>
<dbReference type="SMART" id="SM00333">
    <property type="entry name" value="TUDOR"/>
    <property type="match status" value="1"/>
</dbReference>
<dbReference type="AlphaFoldDB" id="A0A182W1A0"/>
<evidence type="ECO:0000313" key="9">
    <source>
        <dbReference type="Proteomes" id="UP000075920"/>
    </source>
</evidence>
<dbReference type="InterPro" id="IPR002999">
    <property type="entry name" value="Tudor"/>
</dbReference>
<accession>A0A182W1A0</accession>
<protein>
    <recommendedName>
        <fullName evidence="10">MYND-type domain-containing protein</fullName>
    </recommendedName>
</protein>
<evidence type="ECO:0000256" key="1">
    <source>
        <dbReference type="ARBA" id="ARBA00022723"/>
    </source>
</evidence>
<feature type="compositionally biased region" description="Polar residues" evidence="5">
    <location>
        <begin position="78"/>
        <end position="103"/>
    </location>
</feature>
<keyword evidence="1" id="KW-0479">Metal-binding</keyword>
<name>A0A182W1A0_9DIPT</name>
<feature type="domain" description="MYND-type" evidence="7">
    <location>
        <begin position="17"/>
        <end position="53"/>
    </location>
</feature>
<dbReference type="Pfam" id="PF00567">
    <property type="entry name" value="TUDOR"/>
    <property type="match status" value="1"/>
</dbReference>
<evidence type="ECO:0000259" key="6">
    <source>
        <dbReference type="PROSITE" id="PS50304"/>
    </source>
</evidence>
<dbReference type="Gene3D" id="2.30.30.140">
    <property type="match status" value="1"/>
</dbReference>
<evidence type="ECO:0000256" key="4">
    <source>
        <dbReference type="PROSITE-ProRule" id="PRU00134"/>
    </source>
</evidence>
<organism evidence="8 9">
    <name type="scientific">Anopheles minimus</name>
    <dbReference type="NCBI Taxonomy" id="112268"/>
    <lineage>
        <taxon>Eukaryota</taxon>
        <taxon>Metazoa</taxon>
        <taxon>Ecdysozoa</taxon>
        <taxon>Arthropoda</taxon>
        <taxon>Hexapoda</taxon>
        <taxon>Insecta</taxon>
        <taxon>Pterygota</taxon>
        <taxon>Neoptera</taxon>
        <taxon>Endopterygota</taxon>
        <taxon>Diptera</taxon>
        <taxon>Nematocera</taxon>
        <taxon>Culicoidea</taxon>
        <taxon>Culicidae</taxon>
        <taxon>Anophelinae</taxon>
        <taxon>Anopheles</taxon>
    </lineage>
</organism>
<dbReference type="VEuPathDB" id="VectorBase:AMIN004109"/>
<keyword evidence="9" id="KW-1185">Reference proteome</keyword>
<reference evidence="8" key="2">
    <citation type="submission" date="2020-05" db="UniProtKB">
        <authorList>
            <consortium name="EnsemblMetazoa"/>
        </authorList>
    </citation>
    <scope>IDENTIFICATION</scope>
    <source>
        <strain evidence="8">MINIMUS1</strain>
    </source>
</reference>
<dbReference type="SUPFAM" id="SSF63748">
    <property type="entry name" value="Tudor/PWWP/MBT"/>
    <property type="match status" value="1"/>
</dbReference>
<dbReference type="GO" id="GO:0008270">
    <property type="term" value="F:zinc ion binding"/>
    <property type="evidence" value="ECO:0007669"/>
    <property type="project" value="UniProtKB-KW"/>
</dbReference>
<dbReference type="STRING" id="112268.A0A182W1A0"/>
<feature type="compositionally biased region" description="Basic and acidic residues" evidence="5">
    <location>
        <begin position="252"/>
        <end position="271"/>
    </location>
</feature>
<keyword evidence="3" id="KW-0862">Zinc</keyword>
<dbReference type="SUPFAM" id="SSF144232">
    <property type="entry name" value="HIT/MYND zinc finger-like"/>
    <property type="match status" value="1"/>
</dbReference>
<evidence type="ECO:0000256" key="2">
    <source>
        <dbReference type="ARBA" id="ARBA00022771"/>
    </source>
</evidence>
<evidence type="ECO:0000313" key="8">
    <source>
        <dbReference type="EnsemblMetazoa" id="AMIN004109-PA"/>
    </source>
</evidence>
<evidence type="ECO:0000256" key="3">
    <source>
        <dbReference type="ARBA" id="ARBA00022833"/>
    </source>
</evidence>
<dbReference type="EnsemblMetazoa" id="AMIN004109-RA">
    <property type="protein sequence ID" value="AMIN004109-PA"/>
    <property type="gene ID" value="AMIN004109"/>
</dbReference>
<reference evidence="9" key="1">
    <citation type="submission" date="2013-03" db="EMBL/GenBank/DDBJ databases">
        <title>The Genome Sequence of Anopheles minimus MINIMUS1.</title>
        <authorList>
            <consortium name="The Broad Institute Genomics Platform"/>
            <person name="Neafsey D.E."/>
            <person name="Walton C."/>
            <person name="Walker B."/>
            <person name="Young S.K."/>
            <person name="Zeng Q."/>
            <person name="Gargeya S."/>
            <person name="Fitzgerald M."/>
            <person name="Haas B."/>
            <person name="Abouelleil A."/>
            <person name="Allen A.W."/>
            <person name="Alvarado L."/>
            <person name="Arachchi H.M."/>
            <person name="Berlin A.M."/>
            <person name="Chapman S.B."/>
            <person name="Gainer-Dewar J."/>
            <person name="Goldberg J."/>
            <person name="Griggs A."/>
            <person name="Gujja S."/>
            <person name="Hansen M."/>
            <person name="Howarth C."/>
            <person name="Imamovic A."/>
            <person name="Ireland A."/>
            <person name="Larimer J."/>
            <person name="McCowan C."/>
            <person name="Murphy C."/>
            <person name="Pearson M."/>
            <person name="Poon T.W."/>
            <person name="Priest M."/>
            <person name="Roberts A."/>
            <person name="Saif S."/>
            <person name="Shea T."/>
            <person name="Sisk P."/>
            <person name="Sykes S."/>
            <person name="Wortman J."/>
            <person name="Nusbaum C."/>
            <person name="Birren B."/>
        </authorList>
    </citation>
    <scope>NUCLEOTIDE SEQUENCE [LARGE SCALE GENOMIC DNA]</scope>
    <source>
        <strain evidence="9">MINIMUS1</strain>
    </source>
</reference>
<feature type="region of interest" description="Disordered" evidence="5">
    <location>
        <begin position="252"/>
        <end position="305"/>
    </location>
</feature>
<evidence type="ECO:0000259" key="7">
    <source>
        <dbReference type="PROSITE" id="PS50865"/>
    </source>
</evidence>
<dbReference type="Gene3D" id="6.10.140.2220">
    <property type="match status" value="1"/>
</dbReference>
<sequence length="701" mass="76935">MDTKPYAPLYAVPAVECAMCKVLGAQYVCATCGTFYCNVPCQAKHWPSHKDVCLPRLVMATSLLGTACSLPVKPIPTKPSNEKLSSSNPKLQNGSPNSTTLKSCNDDVENKRPNNVHNKGNIVPQQTIVANGANTRKPPSNEEKAKQHKAKPVIKDGIDNNVKNSTVVVERRVEKSGQNSVSSVVDKPPSVVEKAEPISGSVSVHKVEKSIRKAIDSAAEKPPSAVDRAVPNSGSVSVQKVEKSIRKAIDFADEKPPANVEKAKQQLREPASKNVSSTTADGARKANEGGKHGPKPEGGTNAKLLQQGAFPEPGCMIKISYVADDKIYIYETGFGPNGERNGIEVLIKRTLECAQSVKGCLSVPPTVDDIVFASYDGDYYRAVVKSVENDRAEVFYADFGNSQMVKWNTLKEIPDPKIKYANCLTHCVWIENIASFTPSVKNFLQQLENEAEFLLITVIDVQNAAGVKMVELYHCSEKYYLSAKLRELQIAYPSVKKPLPPKPKSPEKASKWVITNPSTYKPVQIDELTDGSNIEEGKGIELVIVNASDAFTENRMCVATKQNYDLYKAMMEECEMYGKIDPNPYEPNEDEVCLVNTKGVWCRAVTIIAESTNTLMLYLVDECISVDDKDIEIRRFPPGMTRQQFGIDCVVENSNFLLKAIGGNENDVSKLCGKLIKADIQCSMDDDMDQSTHLTIVAVSK</sequence>
<dbReference type="PROSITE" id="PS50865">
    <property type="entry name" value="ZF_MYND_2"/>
    <property type="match status" value="1"/>
</dbReference>
<dbReference type="Pfam" id="PF01753">
    <property type="entry name" value="zf-MYND"/>
    <property type="match status" value="1"/>
</dbReference>
<feature type="domain" description="Tudor" evidence="6">
    <location>
        <begin position="364"/>
        <end position="420"/>
    </location>
</feature>
<proteinExistence type="predicted"/>